<organism evidence="1 2">
    <name type="scientific">Thelohanellus kitauei</name>
    <name type="common">Myxosporean</name>
    <dbReference type="NCBI Taxonomy" id="669202"/>
    <lineage>
        <taxon>Eukaryota</taxon>
        <taxon>Metazoa</taxon>
        <taxon>Cnidaria</taxon>
        <taxon>Myxozoa</taxon>
        <taxon>Myxosporea</taxon>
        <taxon>Bivalvulida</taxon>
        <taxon>Platysporina</taxon>
        <taxon>Myxobolidae</taxon>
        <taxon>Thelohanellus</taxon>
    </lineage>
</organism>
<dbReference type="EMBL" id="JWZT01002735">
    <property type="protein sequence ID" value="KII68659.1"/>
    <property type="molecule type" value="Genomic_DNA"/>
</dbReference>
<gene>
    <name evidence="1" type="ORF">RF11_15885</name>
</gene>
<accession>A0A0C2ITE5</accession>
<protein>
    <submittedName>
        <fullName evidence="1">Uncharacterized protein</fullName>
    </submittedName>
</protein>
<evidence type="ECO:0000313" key="2">
    <source>
        <dbReference type="Proteomes" id="UP000031668"/>
    </source>
</evidence>
<proteinExistence type="predicted"/>
<evidence type="ECO:0000313" key="1">
    <source>
        <dbReference type="EMBL" id="KII68659.1"/>
    </source>
</evidence>
<sequence>MSELSTCVELTVLRPLRCKEARVSVKPIHIEALDSPAALNGLCVNAFTGDQFSNFTTDIEFHIAWRMLHLLTGDILDILGLSKNPKANGTSSKRNKSPFNLQFLMLCAHNSSVTCLPKVVEPNKRTKGKTKKKCCKPINTKRSDNTKKSFGEIFLTRNELNLQAIEHEKSATYVLGEVKNGGCGGSRPAICFLNENNILENFSDLTTHDQVCEIYRLKKPNLHHQVDPLSGDKHQQRLTAYDTDFNSKLHNRDGTKPNASAASTVRCIAMNQGMLHLIADQLNVSAFSGHVQIMTQRL</sequence>
<comment type="caution">
    <text evidence="1">The sequence shown here is derived from an EMBL/GenBank/DDBJ whole genome shotgun (WGS) entry which is preliminary data.</text>
</comment>
<name>A0A0C2ITE5_THEKT</name>
<dbReference type="Proteomes" id="UP000031668">
    <property type="component" value="Unassembled WGS sequence"/>
</dbReference>
<reference evidence="1 2" key="1">
    <citation type="journal article" date="2014" name="Genome Biol. Evol.">
        <title>The genome of the myxosporean Thelohanellus kitauei shows adaptations to nutrient acquisition within its fish host.</title>
        <authorList>
            <person name="Yang Y."/>
            <person name="Xiong J."/>
            <person name="Zhou Z."/>
            <person name="Huo F."/>
            <person name="Miao W."/>
            <person name="Ran C."/>
            <person name="Liu Y."/>
            <person name="Zhang J."/>
            <person name="Feng J."/>
            <person name="Wang M."/>
            <person name="Wang M."/>
            <person name="Wang L."/>
            <person name="Yao B."/>
        </authorList>
    </citation>
    <scope>NUCLEOTIDE SEQUENCE [LARGE SCALE GENOMIC DNA]</scope>
    <source>
        <strain evidence="1">Wuqing</strain>
    </source>
</reference>
<dbReference type="AlphaFoldDB" id="A0A0C2ITE5"/>
<keyword evidence="2" id="KW-1185">Reference proteome</keyword>